<keyword evidence="1" id="KW-0378">Hydrolase</keyword>
<dbReference type="EMBL" id="WHYR01000223">
    <property type="protein sequence ID" value="MQL54145.1"/>
    <property type="molecule type" value="Genomic_DNA"/>
</dbReference>
<comment type="caution">
    <text evidence="1">The sequence shown here is derived from an EMBL/GenBank/DDBJ whole genome shotgun (WGS) entry which is preliminary data.</text>
</comment>
<dbReference type="Proteomes" id="UP000441717">
    <property type="component" value="Unassembled WGS sequence"/>
</dbReference>
<dbReference type="GO" id="GO:0016787">
    <property type="term" value="F:hydrolase activity"/>
    <property type="evidence" value="ECO:0007669"/>
    <property type="project" value="UniProtKB-KW"/>
</dbReference>
<organism evidence="1 2">
    <name type="scientific">Desulfofundulus thermobenzoicus</name>
    <dbReference type="NCBI Taxonomy" id="29376"/>
    <lineage>
        <taxon>Bacteria</taxon>
        <taxon>Bacillati</taxon>
        <taxon>Bacillota</taxon>
        <taxon>Clostridia</taxon>
        <taxon>Eubacteriales</taxon>
        <taxon>Peptococcaceae</taxon>
        <taxon>Desulfofundulus</taxon>
    </lineage>
</organism>
<proteinExistence type="predicted"/>
<dbReference type="AlphaFoldDB" id="A0A6N7IVL7"/>
<evidence type="ECO:0000313" key="2">
    <source>
        <dbReference type="Proteomes" id="UP000441717"/>
    </source>
</evidence>
<keyword evidence="2" id="KW-1185">Reference proteome</keyword>
<evidence type="ECO:0000313" key="1">
    <source>
        <dbReference type="EMBL" id="MQL54145.1"/>
    </source>
</evidence>
<sequence>PNGSARILDEQLDHNTSFTAMLLQEIHSGRAYAQNGLEIIIKSHLLKNSSYDLQSIIEHEVHTVFEKIDGIDESVKDAVHHVKQELKGLVGFGHYDLLSHSDVEALVDEVRMEQSHSSFYSHEKQLNALYTLRDYEQELSA</sequence>
<name>A0A6N7IVL7_9FIRM</name>
<accession>A0A6N7IVL7</accession>
<protein>
    <submittedName>
        <fullName evidence="1">Hydrolase</fullName>
    </submittedName>
</protein>
<feature type="non-terminal residue" evidence="1">
    <location>
        <position position="1"/>
    </location>
</feature>
<feature type="non-terminal residue" evidence="1">
    <location>
        <position position="141"/>
    </location>
</feature>
<dbReference type="RefSeq" id="WP_207707663.1">
    <property type="nucleotide sequence ID" value="NZ_WHYR01000223.1"/>
</dbReference>
<reference evidence="1 2" key="1">
    <citation type="submission" date="2019-10" db="EMBL/GenBank/DDBJ databases">
        <title>Comparative genomics of sulfur disproportionating microorganisms.</title>
        <authorList>
            <person name="Ward L.M."/>
            <person name="Bertran E."/>
            <person name="Johnston D."/>
        </authorList>
    </citation>
    <scope>NUCLEOTIDE SEQUENCE [LARGE SCALE GENOMIC DNA]</scope>
    <source>
        <strain evidence="1 2">DSM 14055</strain>
    </source>
</reference>
<gene>
    <name evidence="1" type="ORF">GFC01_18210</name>
</gene>